<keyword evidence="8" id="KW-1185">Reference proteome</keyword>
<evidence type="ECO:0000313" key="9">
    <source>
        <dbReference type="Proteomes" id="UP000324896"/>
    </source>
</evidence>
<evidence type="ECO:0000313" key="7">
    <source>
        <dbReference type="Proteomes" id="UP000198945"/>
    </source>
</evidence>
<keyword evidence="1" id="KW-0732">Signal</keyword>
<evidence type="ECO:0000256" key="1">
    <source>
        <dbReference type="SAM" id="SignalP"/>
    </source>
</evidence>
<reference evidence="6 8" key="2">
    <citation type="submission" date="2016-10" db="EMBL/GenBank/DDBJ databases">
        <authorList>
            <person name="Varghese N."/>
            <person name="Submissions S."/>
        </authorList>
    </citation>
    <scope>NUCLEOTIDE SEQUENCE [LARGE SCALE GENOMIC DNA]</scope>
    <source>
        <strain evidence="2 9">WG10</strain>
        <strain evidence="3 8">WG2</strain>
        <strain evidence="5 6">WG5</strain>
    </source>
</reference>
<reference evidence="4 7" key="1">
    <citation type="submission" date="2016-10" db="EMBL/GenBank/DDBJ databases">
        <authorList>
            <person name="de Groot N.N."/>
        </authorList>
    </citation>
    <scope>NUCLEOTIDE SEQUENCE [LARGE SCALE GENOMIC DNA]</scope>
    <source>
        <strain evidence="4 7">WG7</strain>
    </source>
</reference>
<evidence type="ECO:0000313" key="8">
    <source>
        <dbReference type="Proteomes" id="UP000199519"/>
    </source>
</evidence>
<evidence type="ECO:0000313" key="2">
    <source>
        <dbReference type="EMBL" id="SDC75762.1"/>
    </source>
</evidence>
<evidence type="ECO:0008006" key="10">
    <source>
        <dbReference type="Google" id="ProtNLM"/>
    </source>
</evidence>
<dbReference type="EMBL" id="FOHG01000001">
    <property type="protein sequence ID" value="SES61505.1"/>
    <property type="molecule type" value="Genomic_DNA"/>
</dbReference>
<dbReference type="EMBL" id="FNBJ01000001">
    <property type="protein sequence ID" value="SDE73294.1"/>
    <property type="molecule type" value="Genomic_DNA"/>
</dbReference>
<dbReference type="AlphaFoldDB" id="A0A1G6P6E5"/>
<dbReference type="Gene3D" id="2.60.40.680">
    <property type="match status" value="1"/>
</dbReference>
<dbReference type="InterPro" id="IPR008965">
    <property type="entry name" value="CBM2/CBM3_carb-bd_dom_sf"/>
</dbReference>
<accession>A0A1G6P6E5</accession>
<dbReference type="SUPFAM" id="SSF49384">
    <property type="entry name" value="Carbohydrate-binding domain"/>
    <property type="match status" value="1"/>
</dbReference>
<dbReference type="EMBL" id="FNEH01000007">
    <property type="protein sequence ID" value="SDI49896.1"/>
    <property type="molecule type" value="Genomic_DNA"/>
</dbReference>
<proteinExistence type="predicted"/>
<organism evidence="2 9">
    <name type="scientific">Halanaerobium congolense</name>
    <dbReference type="NCBI Taxonomy" id="54121"/>
    <lineage>
        <taxon>Bacteria</taxon>
        <taxon>Bacillati</taxon>
        <taxon>Bacillota</taxon>
        <taxon>Clostridia</taxon>
        <taxon>Halanaerobiales</taxon>
        <taxon>Halanaerobiaceae</taxon>
        <taxon>Halanaerobium</taxon>
    </lineage>
</organism>
<dbReference type="Proteomes" id="UP000324896">
    <property type="component" value="Unassembled WGS sequence"/>
</dbReference>
<dbReference type="Proteomes" id="UP000198612">
    <property type="component" value="Unassembled WGS sequence"/>
</dbReference>
<dbReference type="GO" id="GO:0030246">
    <property type="term" value="F:carbohydrate binding"/>
    <property type="evidence" value="ECO:0007669"/>
    <property type="project" value="InterPro"/>
</dbReference>
<evidence type="ECO:0000313" key="4">
    <source>
        <dbReference type="EMBL" id="SDI49896.1"/>
    </source>
</evidence>
<gene>
    <name evidence="2" type="ORF">SAMN04488597_11346</name>
    <name evidence="3" type="ORF">SAMN04488598_101239</name>
    <name evidence="5" type="ORF">SAMN04515652_10152</name>
    <name evidence="4" type="ORF">SAMN04515654_10791</name>
</gene>
<dbReference type="EMBL" id="FMYT01000013">
    <property type="protein sequence ID" value="SDC75762.1"/>
    <property type="molecule type" value="Genomic_DNA"/>
</dbReference>
<evidence type="ECO:0000313" key="6">
    <source>
        <dbReference type="Proteomes" id="UP000198612"/>
    </source>
</evidence>
<name>A0A1G6P6E5_9FIRM</name>
<evidence type="ECO:0000313" key="5">
    <source>
        <dbReference type="EMBL" id="SES61505.1"/>
    </source>
</evidence>
<feature type="chain" id="PRO_5011393193" description="Cohesin domain-containing protein" evidence="1">
    <location>
        <begin position="29"/>
        <end position="666"/>
    </location>
</feature>
<evidence type="ECO:0000313" key="3">
    <source>
        <dbReference type="EMBL" id="SDE73294.1"/>
    </source>
</evidence>
<dbReference type="Proteomes" id="UP000198945">
    <property type="component" value="Unassembled WGS sequence"/>
</dbReference>
<sequence length="666" mass="74632">MLMKKYRYINIAFISLLLILTLSFNAAAQNNFFKNEDEHNNLRFGNEYIVIVVNQNKNSQGRFAVETTGGAPARENDDNKPLIYGRPNPWTSYTSLWINDQKYVFGGSTERRAGKNARYGEVIQEPTVEGNRIVTKTRFNNIVVEQILTIVKSSTTGLADSAQIQYRVINEGEESEKVGLRIMLDTMLGENDGAPFRLGEATISQDKLYYDKQLDDFWQAFDSVSNPQVTSQGSFIGADVSTPDRVYFSDWGSLADGVWDFDFNPGQEFIRKGEYEIDSAIAMYWVPEIIEPGDSKTYITKYGLGGITIVPGILSLGVTSPAEVTLDNNNQSFPVVAYLENTSEINARNVSLKIELPNNFKADEVSRNLGDMEPGDISQTTWNISADNINNLPEKMTYRVIVGADNTDSNEVERRVRFLGPPELNASITLMEDVQSVDGRLEPNPFRIQAEINNSGETSLYGVEAELILPPGLVTASQEKSKKHLGMLRDGENININWAIEALRVDGTLPFALKVTGINNYQKTIVEEISLPELKPLILLKETMGQQDKDYYAVDILAANISEVENLSFELNYNSNNLLLTHISRGDFFVRDNNLLPFNRPDKSEPGKVIFDQEFPFNKANGVIATLHFKLKNENPGSISINNLEAVTGTGEQFQIEQRNIIEEEN</sequence>
<dbReference type="Proteomes" id="UP000199519">
    <property type="component" value="Unassembled WGS sequence"/>
</dbReference>
<protein>
    <recommendedName>
        <fullName evidence="10">Cohesin domain-containing protein</fullName>
    </recommendedName>
</protein>
<feature type="signal peptide" evidence="1">
    <location>
        <begin position="1"/>
        <end position="28"/>
    </location>
</feature>